<evidence type="ECO:0000256" key="3">
    <source>
        <dbReference type="ARBA" id="ARBA00022475"/>
    </source>
</evidence>
<reference evidence="9" key="1">
    <citation type="submission" date="2024-05" db="EMBL/GenBank/DDBJ databases">
        <title>The Natural Products Discovery Center: Release of the First 8490 Sequenced Strains for Exploring Actinobacteria Biosynthetic Diversity.</title>
        <authorList>
            <person name="Kalkreuter E."/>
            <person name="Kautsar S.A."/>
            <person name="Yang D."/>
            <person name="Bader C.D."/>
            <person name="Teijaro C.N."/>
            <person name="Fluegel L."/>
            <person name="Davis C.M."/>
            <person name="Simpson J.R."/>
            <person name="Lauterbach L."/>
            <person name="Steele A.D."/>
            <person name="Gui C."/>
            <person name="Meng S."/>
            <person name="Li G."/>
            <person name="Viehrig K."/>
            <person name="Ye F."/>
            <person name="Su P."/>
            <person name="Kiefer A.F."/>
            <person name="Nichols A."/>
            <person name="Cepeda A.J."/>
            <person name="Yan W."/>
            <person name="Fan B."/>
            <person name="Jiang Y."/>
            <person name="Adhikari A."/>
            <person name="Zheng C.-J."/>
            <person name="Schuster L."/>
            <person name="Cowan T.M."/>
            <person name="Smanski M.J."/>
            <person name="Chevrette M.G."/>
            <person name="de Carvalho L.P.S."/>
            <person name="Shen B."/>
        </authorList>
    </citation>
    <scope>NUCLEOTIDE SEQUENCE</scope>
    <source>
        <strain evidence="9">NPDC080035</strain>
    </source>
</reference>
<dbReference type="GO" id="GO:0005886">
    <property type="term" value="C:plasma membrane"/>
    <property type="evidence" value="ECO:0007669"/>
    <property type="project" value="UniProtKB-SubCell"/>
</dbReference>
<dbReference type="Gene3D" id="1.20.1250.20">
    <property type="entry name" value="MFS general substrate transporter like domains"/>
    <property type="match status" value="1"/>
</dbReference>
<keyword evidence="6 7" id="KW-0472">Membrane</keyword>
<dbReference type="AlphaFoldDB" id="A0AAU7GF04"/>
<dbReference type="PROSITE" id="PS50850">
    <property type="entry name" value="MFS"/>
    <property type="match status" value="1"/>
</dbReference>
<accession>A0AAU7GF04</accession>
<sequence length="422" mass="43362">MSPTSPSSSPSLFASRDFRLLLAGQTTSQLGAQVSGVAVPLLAVVTLGASPFEVGLIGAASTLAFALIGLPAGAWIDRVRRRPVLIASDVVRALLLASIPLAALFGVLSVGQLLLVSLLTGFARVFFDVGYRSYLPSVIGRDRVLAGNSSLEFVRASGQVAGPALGGVLVTLTGAASVLLVQAGTFAASALCLVGIRSREETPVASSRRGMRHDIGEGLRFVLRSRALRATAIASALSNFSFAIASAVNMVFLSRTLGLPAALIGAVIAVGSVTVMIGAAFTTRLARAVGSARIVWLSLAVTAPLSLLGAFARPGWWTLLIVGGIAAGELGQIVYAITSVSLRQQVCPDRMLGRVNATMQVVVMGLFPVGAVIGGLLGDAIGARWTLVVAGGLLLVCPVLLRVALRGVREVAELPEAVERAA</sequence>
<evidence type="ECO:0000256" key="1">
    <source>
        <dbReference type="ARBA" id="ARBA00004651"/>
    </source>
</evidence>
<dbReference type="SUPFAM" id="SSF103473">
    <property type="entry name" value="MFS general substrate transporter"/>
    <property type="match status" value="1"/>
</dbReference>
<organism evidence="9">
    <name type="scientific">Leifsonia sp. NPDC080035</name>
    <dbReference type="NCBI Taxonomy" id="3143936"/>
    <lineage>
        <taxon>Bacteria</taxon>
        <taxon>Bacillati</taxon>
        <taxon>Actinomycetota</taxon>
        <taxon>Actinomycetes</taxon>
        <taxon>Micrococcales</taxon>
        <taxon>Microbacteriaceae</taxon>
        <taxon>Leifsonia</taxon>
    </lineage>
</organism>
<evidence type="ECO:0000256" key="7">
    <source>
        <dbReference type="SAM" id="Phobius"/>
    </source>
</evidence>
<evidence type="ECO:0000259" key="8">
    <source>
        <dbReference type="PROSITE" id="PS50850"/>
    </source>
</evidence>
<name>A0AAU7GF04_9MICO</name>
<evidence type="ECO:0000256" key="2">
    <source>
        <dbReference type="ARBA" id="ARBA00022448"/>
    </source>
</evidence>
<protein>
    <submittedName>
        <fullName evidence="9">MFS transporter</fullName>
    </submittedName>
</protein>
<feature type="transmembrane region" description="Helical" evidence="7">
    <location>
        <begin position="383"/>
        <end position="405"/>
    </location>
</feature>
<proteinExistence type="predicted"/>
<feature type="transmembrane region" description="Helical" evidence="7">
    <location>
        <begin position="357"/>
        <end position="377"/>
    </location>
</feature>
<evidence type="ECO:0000256" key="5">
    <source>
        <dbReference type="ARBA" id="ARBA00022989"/>
    </source>
</evidence>
<dbReference type="Pfam" id="PF05977">
    <property type="entry name" value="MFS_3"/>
    <property type="match status" value="1"/>
</dbReference>
<dbReference type="RefSeq" id="WP_348789429.1">
    <property type="nucleotide sequence ID" value="NZ_CP157390.1"/>
</dbReference>
<dbReference type="InterPro" id="IPR036259">
    <property type="entry name" value="MFS_trans_sf"/>
</dbReference>
<feature type="transmembrane region" description="Helical" evidence="7">
    <location>
        <begin position="259"/>
        <end position="282"/>
    </location>
</feature>
<dbReference type="InterPro" id="IPR020846">
    <property type="entry name" value="MFS_dom"/>
</dbReference>
<feature type="transmembrane region" description="Helical" evidence="7">
    <location>
        <begin position="294"/>
        <end position="311"/>
    </location>
</feature>
<keyword evidence="5 7" id="KW-1133">Transmembrane helix</keyword>
<feature type="transmembrane region" description="Helical" evidence="7">
    <location>
        <begin position="94"/>
        <end position="127"/>
    </location>
</feature>
<comment type="subcellular location">
    <subcellularLocation>
        <location evidence="1">Cell membrane</location>
        <topology evidence="1">Multi-pass membrane protein</topology>
    </subcellularLocation>
</comment>
<dbReference type="PANTHER" id="PTHR23513">
    <property type="entry name" value="INTEGRAL MEMBRANE EFFLUX PROTEIN-RELATED"/>
    <property type="match status" value="1"/>
</dbReference>
<feature type="domain" description="Major facilitator superfamily (MFS) profile" evidence="8">
    <location>
        <begin position="227"/>
        <end position="422"/>
    </location>
</feature>
<evidence type="ECO:0000256" key="6">
    <source>
        <dbReference type="ARBA" id="ARBA00023136"/>
    </source>
</evidence>
<keyword evidence="2" id="KW-0813">Transport</keyword>
<feature type="transmembrane region" description="Helical" evidence="7">
    <location>
        <begin position="230"/>
        <end position="253"/>
    </location>
</feature>
<evidence type="ECO:0000313" key="9">
    <source>
        <dbReference type="EMBL" id="XBM49511.1"/>
    </source>
</evidence>
<keyword evidence="3" id="KW-1003">Cell membrane</keyword>
<feature type="transmembrane region" description="Helical" evidence="7">
    <location>
        <begin position="52"/>
        <end position="73"/>
    </location>
</feature>
<evidence type="ECO:0000256" key="4">
    <source>
        <dbReference type="ARBA" id="ARBA00022692"/>
    </source>
</evidence>
<feature type="transmembrane region" description="Helical" evidence="7">
    <location>
        <begin position="317"/>
        <end position="337"/>
    </location>
</feature>
<gene>
    <name evidence="9" type="ORF">AAME72_06515</name>
</gene>
<dbReference type="InterPro" id="IPR010290">
    <property type="entry name" value="TM_effector"/>
</dbReference>
<dbReference type="PANTHER" id="PTHR23513:SF6">
    <property type="entry name" value="MAJOR FACILITATOR SUPERFAMILY ASSOCIATED DOMAIN-CONTAINING PROTEIN"/>
    <property type="match status" value="1"/>
</dbReference>
<dbReference type="EMBL" id="CP157390">
    <property type="protein sequence ID" value="XBM49511.1"/>
    <property type="molecule type" value="Genomic_DNA"/>
</dbReference>
<dbReference type="GO" id="GO:0022857">
    <property type="term" value="F:transmembrane transporter activity"/>
    <property type="evidence" value="ECO:0007669"/>
    <property type="project" value="InterPro"/>
</dbReference>
<dbReference type="CDD" id="cd06173">
    <property type="entry name" value="MFS_MefA_like"/>
    <property type="match status" value="1"/>
</dbReference>
<keyword evidence="4 7" id="KW-0812">Transmembrane</keyword>